<dbReference type="Proteomes" id="UP001203852">
    <property type="component" value="Unassembled WGS sequence"/>
</dbReference>
<reference evidence="2" key="1">
    <citation type="journal article" date="2022" name="bioRxiv">
        <title>Deciphering the potential niche of two novel black yeast fungi from a biological soil crust based on their genomes, phenotypes, and melanin regulation.</title>
        <authorList>
            <consortium name="DOE Joint Genome Institute"/>
            <person name="Carr E.C."/>
            <person name="Barton Q."/>
            <person name="Grambo S."/>
            <person name="Sullivan M."/>
            <person name="Renfro C.M."/>
            <person name="Kuo A."/>
            <person name="Pangilinan J."/>
            <person name="Lipzen A."/>
            <person name="Keymanesh K."/>
            <person name="Savage E."/>
            <person name="Barry K."/>
            <person name="Grigoriev I.V."/>
            <person name="Riekhof W.R."/>
            <person name="Harris S.S."/>
        </authorList>
    </citation>
    <scope>NUCLEOTIDE SEQUENCE</scope>
    <source>
        <strain evidence="2">JF 03-4F</strain>
    </source>
</reference>
<feature type="compositionally biased region" description="Polar residues" evidence="1">
    <location>
        <begin position="184"/>
        <end position="196"/>
    </location>
</feature>
<feature type="region of interest" description="Disordered" evidence="1">
    <location>
        <begin position="28"/>
        <end position="53"/>
    </location>
</feature>
<evidence type="ECO:0000313" key="3">
    <source>
        <dbReference type="Proteomes" id="UP001203852"/>
    </source>
</evidence>
<protein>
    <submittedName>
        <fullName evidence="2">Uncharacterized protein</fullName>
    </submittedName>
</protein>
<dbReference type="EMBL" id="MU404353">
    <property type="protein sequence ID" value="KAI1613972.1"/>
    <property type="molecule type" value="Genomic_DNA"/>
</dbReference>
<feature type="region of interest" description="Disordered" evidence="1">
    <location>
        <begin position="181"/>
        <end position="200"/>
    </location>
</feature>
<accession>A0AAN6IDK1</accession>
<keyword evidence="3" id="KW-1185">Reference proteome</keyword>
<organism evidence="2 3">
    <name type="scientific">Exophiala viscosa</name>
    <dbReference type="NCBI Taxonomy" id="2486360"/>
    <lineage>
        <taxon>Eukaryota</taxon>
        <taxon>Fungi</taxon>
        <taxon>Dikarya</taxon>
        <taxon>Ascomycota</taxon>
        <taxon>Pezizomycotina</taxon>
        <taxon>Eurotiomycetes</taxon>
        <taxon>Chaetothyriomycetidae</taxon>
        <taxon>Chaetothyriales</taxon>
        <taxon>Herpotrichiellaceae</taxon>
        <taxon>Exophiala</taxon>
    </lineage>
</organism>
<comment type="caution">
    <text evidence="2">The sequence shown here is derived from an EMBL/GenBank/DDBJ whole genome shotgun (WGS) entry which is preliminary data.</text>
</comment>
<dbReference type="InterPro" id="IPR038883">
    <property type="entry name" value="AN11006-like"/>
</dbReference>
<dbReference type="PANTHER" id="PTHR42085:SF1">
    <property type="entry name" value="F-BOX DOMAIN-CONTAINING PROTEIN"/>
    <property type="match status" value="1"/>
</dbReference>
<dbReference type="AlphaFoldDB" id="A0AAN6IDK1"/>
<evidence type="ECO:0000313" key="2">
    <source>
        <dbReference type="EMBL" id="KAI1613972.1"/>
    </source>
</evidence>
<dbReference type="PANTHER" id="PTHR42085">
    <property type="entry name" value="F-BOX DOMAIN-CONTAINING PROTEIN"/>
    <property type="match status" value="1"/>
</dbReference>
<gene>
    <name evidence="2" type="ORF">EDD36DRAFT_211810</name>
</gene>
<name>A0AAN6IDK1_9EURO</name>
<proteinExistence type="predicted"/>
<sequence>MGLSRDAEPLSLPVVSQEAFLNSGIEQQGRQNNDQGSCHQPLNEGGSTHKTPNTELLSLPFELQQRILEYVFAMPSPGSFPPRRSPVAYGKTPSSSRYLTTLLLCRQIYTQARLLPFRTNLVSCPATFGSNTTTTRRFLKSLRSFQRNAIRRLELTLLASMVDTWSLISILRLLANAAGENELQDTPSGPTPAQDQESARETPLQALTINIGTRDLYLAQADSLTGLTHMLDLSTSAPTYLSCASWVIDGLVHLKALRRLTIVVEMSGAVAQRLEPSRKDQFQQVLDSSLPWVSEIRVEWKVVDDRMAKTDDNDWVDSSWSHEQAAMLFTHGASHDAYDEDLVAEEARVVAG</sequence>
<evidence type="ECO:0000256" key="1">
    <source>
        <dbReference type="SAM" id="MobiDB-lite"/>
    </source>
</evidence>